<organism evidence="1 2">
    <name type="scientific">Parapedobacter composti</name>
    <dbReference type="NCBI Taxonomy" id="623281"/>
    <lineage>
        <taxon>Bacteria</taxon>
        <taxon>Pseudomonadati</taxon>
        <taxon>Bacteroidota</taxon>
        <taxon>Sphingobacteriia</taxon>
        <taxon>Sphingobacteriales</taxon>
        <taxon>Sphingobacteriaceae</taxon>
        <taxon>Parapedobacter</taxon>
    </lineage>
</organism>
<dbReference type="Proteomes" id="UP000199577">
    <property type="component" value="Unassembled WGS sequence"/>
</dbReference>
<dbReference type="Gene3D" id="1.25.40.390">
    <property type="match status" value="1"/>
</dbReference>
<accession>A0A1I1EBF1</accession>
<protein>
    <submittedName>
        <fullName evidence="1">Starch-binding associating with outer membrane</fullName>
    </submittedName>
</protein>
<dbReference type="EMBL" id="FOLL01000001">
    <property type="protein sequence ID" value="SFB82698.1"/>
    <property type="molecule type" value="Genomic_DNA"/>
</dbReference>
<keyword evidence="2" id="KW-1185">Reference proteome</keyword>
<name>A0A1I1EBF1_9SPHI</name>
<proteinExistence type="predicted"/>
<dbReference type="InterPro" id="IPR041662">
    <property type="entry name" value="SusD-like_2"/>
</dbReference>
<evidence type="ECO:0000313" key="1">
    <source>
        <dbReference type="EMBL" id="SFB82698.1"/>
    </source>
</evidence>
<reference evidence="1 2" key="1">
    <citation type="submission" date="2016-10" db="EMBL/GenBank/DDBJ databases">
        <authorList>
            <person name="de Groot N.N."/>
        </authorList>
    </citation>
    <scope>NUCLEOTIDE SEQUENCE [LARGE SCALE GENOMIC DNA]</scope>
    <source>
        <strain evidence="1 2">DSM 22900</strain>
    </source>
</reference>
<dbReference type="SUPFAM" id="SSF48452">
    <property type="entry name" value="TPR-like"/>
    <property type="match status" value="1"/>
</dbReference>
<dbReference type="AlphaFoldDB" id="A0A1I1EBF1"/>
<sequence length="524" mass="58966">MSCKKESFVEANLNPATLYEVTPENQFLAASIQINNDYEYYYDVYRRLNYWLQYSTPASGNGFNFNAPGGNFNYRYNNFYNNVGPKLMDAIQIINSLPQEERNGYIHLENIARILLAYYACYTSDSNGSIPYSEAFLARYGGTLTPIYDTQETIFSLANDQISAAVDILKNTTTDGQVNLGSNDPFFNGNVNQWIKAGNALRLRIASRFIKADQAKAQAIISDVLANSDQMAHVDDSWEMRAGPTYADANTNWNPANFIAGKPILDYMKEKADPRLRIYYRPNSNGEYVGGFPSPDDPIKPENAPLYSGGIANFSQLQHRLFTPNYDEGNGAGNGSAFFPIITYAEYCFLRADFAARGLTSDNAEEWYKKGVYASIDYYDRRAQASSPIGGLGVGTGIEGYVSVTMTEKDNYYNATGVKFDPSNALEQIAVQAYFDFYRNPFEAWNWWKRTGYPSTSSTIFEWSDLVAQGARLPLPRRASQSFLPTSNLNYQNQRAALEQMMQDPEYGSGPGDPFGRVWWDRSN</sequence>
<gene>
    <name evidence="1" type="ORF">SAMN05421747_101365</name>
</gene>
<dbReference type="STRING" id="623281.SAMN05421747_101365"/>
<dbReference type="InterPro" id="IPR011990">
    <property type="entry name" value="TPR-like_helical_dom_sf"/>
</dbReference>
<dbReference type="Pfam" id="PF12771">
    <property type="entry name" value="SusD-like_2"/>
    <property type="match status" value="1"/>
</dbReference>
<evidence type="ECO:0000313" key="2">
    <source>
        <dbReference type="Proteomes" id="UP000199577"/>
    </source>
</evidence>